<comment type="caution">
    <text evidence="2">The sequence shown here is derived from an EMBL/GenBank/DDBJ whole genome shotgun (WGS) entry which is preliminary data.</text>
</comment>
<feature type="region of interest" description="Disordered" evidence="1">
    <location>
        <begin position="1"/>
        <end position="37"/>
    </location>
</feature>
<dbReference type="EMBL" id="NGJK01000093">
    <property type="protein sequence ID" value="RAP02446.1"/>
    <property type="molecule type" value="Genomic_DNA"/>
</dbReference>
<evidence type="ECO:0000313" key="3">
    <source>
        <dbReference type="Proteomes" id="UP000248557"/>
    </source>
</evidence>
<organism evidence="2 3">
    <name type="scientific">Methanosphaera stadtmanae</name>
    <dbReference type="NCBI Taxonomy" id="2317"/>
    <lineage>
        <taxon>Archaea</taxon>
        <taxon>Methanobacteriati</taxon>
        <taxon>Methanobacteriota</taxon>
        <taxon>Methanomada group</taxon>
        <taxon>Methanobacteria</taxon>
        <taxon>Methanobacteriales</taxon>
        <taxon>Methanobacteriaceae</taxon>
        <taxon>Methanosphaera</taxon>
    </lineage>
</organism>
<dbReference type="RefSeq" id="WP_011407136.1">
    <property type="nucleotide sequence ID" value="NZ_CATZNA010000020.1"/>
</dbReference>
<gene>
    <name evidence="2" type="ORF">CA615_07865</name>
</gene>
<dbReference type="AlphaFoldDB" id="A0A328Q4E7"/>
<dbReference type="GeneID" id="3855419"/>
<accession>A0A328Q4E7</accession>
<dbReference type="OMA" id="YLKKTQP"/>
<protein>
    <submittedName>
        <fullName evidence="2">Uncharacterized protein</fullName>
    </submittedName>
</protein>
<proteinExistence type="predicted"/>
<sequence>MSDNALGRGLDALIQKPETTKKQKKNVKSENENNNNYALSDEKIQEIKDEIEKNPRISLWSAKSAACLRYLKKTTPEFSISSEASYILEEAIAKKYPEIWDIFEDL</sequence>
<dbReference type="Proteomes" id="UP000248557">
    <property type="component" value="Unassembled WGS sequence"/>
</dbReference>
<name>A0A328Q4E7_9EURY</name>
<evidence type="ECO:0000313" key="2">
    <source>
        <dbReference type="EMBL" id="RAP02446.1"/>
    </source>
</evidence>
<evidence type="ECO:0000256" key="1">
    <source>
        <dbReference type="SAM" id="MobiDB-lite"/>
    </source>
</evidence>
<reference evidence="2 3" key="1">
    <citation type="submission" date="2017-05" db="EMBL/GenBank/DDBJ databases">
        <title>Host range expansion of the Methanosphaera genus to humans and monogastric animals involves recent and extensive reduction in genome content.</title>
        <authorList>
            <person name="Hoedt E.C."/>
            <person name="Volmer J.G."/>
            <person name="Parks D.H."/>
            <person name="Rosewarne C.P."/>
            <person name="Denman S.E."/>
            <person name="Mcsweeney C.S."/>
            <person name="O Cuiv P."/>
            <person name="Hugenholtz P."/>
            <person name="Tyson G.W."/>
            <person name="Morrison M."/>
        </authorList>
    </citation>
    <scope>NUCLEOTIDE SEQUENCE [LARGE SCALE GENOMIC DNA]</scope>
    <source>
        <strain evidence="2 3">PA5</strain>
    </source>
</reference>